<dbReference type="RefSeq" id="WP_042030994.1">
    <property type="nucleotide sequence ID" value="NZ_CAWMFX010000025.1"/>
</dbReference>
<dbReference type="Proteomes" id="UP000595481">
    <property type="component" value="Chromosome"/>
</dbReference>
<feature type="domain" description="STAS" evidence="1">
    <location>
        <begin position="16"/>
        <end position="106"/>
    </location>
</feature>
<dbReference type="GeneID" id="69549676"/>
<gene>
    <name evidence="3" type="ORF">HQ399_11720</name>
    <name evidence="2" type="ORF">I6H43_00280</name>
</gene>
<dbReference type="EMBL" id="CP066092">
    <property type="protein sequence ID" value="QQB20038.1"/>
    <property type="molecule type" value="Genomic_DNA"/>
</dbReference>
<evidence type="ECO:0000313" key="2">
    <source>
        <dbReference type="EMBL" id="QQB20038.1"/>
    </source>
</evidence>
<reference evidence="3 5" key="3">
    <citation type="journal article" date="2021" name="Front. Microbiol.">
        <title>Prevalence and Genetic Analysis of Chromosomal mcr-3/7 in Aeromonas From U.S. Animal-Derived Samples.</title>
        <authorList>
            <person name="Wang Y."/>
            <person name="Hou N."/>
            <person name="Rasooly R."/>
            <person name="Gu Y."/>
            <person name="He X."/>
        </authorList>
    </citation>
    <scope>NUCLEOTIDE SEQUENCE [LARGE SCALE GENOMIC DNA]</scope>
    <source>
        <strain evidence="3 5">4608</strain>
    </source>
</reference>
<dbReference type="SUPFAM" id="SSF52091">
    <property type="entry name" value="SpoIIaa-like"/>
    <property type="match status" value="1"/>
</dbReference>
<dbReference type="AlphaFoldDB" id="A0ABD7ENZ6"/>
<proteinExistence type="predicted"/>
<evidence type="ECO:0000313" key="5">
    <source>
        <dbReference type="Proteomes" id="UP000679312"/>
    </source>
</evidence>
<dbReference type="EMBL" id="CP053881">
    <property type="protein sequence ID" value="QWL62867.1"/>
    <property type="molecule type" value="Genomic_DNA"/>
</dbReference>
<dbReference type="PROSITE" id="PS50801">
    <property type="entry name" value="STAS"/>
    <property type="match status" value="1"/>
</dbReference>
<accession>A0ABD7ENZ6</accession>
<protein>
    <submittedName>
        <fullName evidence="3">STAS domain-containing protein</fullName>
    </submittedName>
</protein>
<dbReference type="InterPro" id="IPR058548">
    <property type="entry name" value="MlaB-like_STAS"/>
</dbReference>
<dbReference type="Gene3D" id="3.30.750.24">
    <property type="entry name" value="STAS domain"/>
    <property type="match status" value="1"/>
</dbReference>
<dbReference type="InterPro" id="IPR036513">
    <property type="entry name" value="STAS_dom_sf"/>
</dbReference>
<reference evidence="3" key="1">
    <citation type="submission" date="2020-05" db="EMBL/GenBank/DDBJ databases">
        <authorList>
            <person name="Liao W."/>
            <person name="He Y."/>
            <person name="Tan R."/>
            <person name="He X."/>
            <person name="Yang Z."/>
        </authorList>
    </citation>
    <scope>NUCLEOTIDE SEQUENCE</scope>
    <source>
        <strain evidence="3">4608</strain>
    </source>
</reference>
<sequence length="106" mass="11327">MSFELDIMHAPPTAILTGEFTIMTVAELQDDLFSLLNFPVALLDLSQLEALDSCGAQLVALLQQEANSQGKRLRIKTGDGSEAELALGQLGLLSSLTRAEGPDGRQ</sequence>
<evidence type="ECO:0000313" key="4">
    <source>
        <dbReference type="Proteomes" id="UP000595481"/>
    </source>
</evidence>
<keyword evidence="4" id="KW-1185">Reference proteome</keyword>
<dbReference type="Proteomes" id="UP000679312">
    <property type="component" value="Chromosome"/>
</dbReference>
<organism evidence="3 5">
    <name type="scientific">Aeromonas jandaei</name>
    <dbReference type="NCBI Taxonomy" id="650"/>
    <lineage>
        <taxon>Bacteria</taxon>
        <taxon>Pseudomonadati</taxon>
        <taxon>Pseudomonadota</taxon>
        <taxon>Gammaproteobacteria</taxon>
        <taxon>Aeromonadales</taxon>
        <taxon>Aeromonadaceae</taxon>
        <taxon>Aeromonas</taxon>
    </lineage>
</organism>
<name>A0ABD7ENZ6_AERJA</name>
<dbReference type="Pfam" id="PF13466">
    <property type="entry name" value="STAS_2"/>
    <property type="match status" value="1"/>
</dbReference>
<evidence type="ECO:0000313" key="3">
    <source>
        <dbReference type="EMBL" id="QWL62867.1"/>
    </source>
</evidence>
<reference evidence="2 4" key="2">
    <citation type="submission" date="2020-12" db="EMBL/GenBank/DDBJ databases">
        <title>FDA dAtabase for Regulatory Grade micrObial Sequences (FDA-ARGOS): Supporting development and validation of Infectious Disease Dx tests.</title>
        <authorList>
            <person name="Sproer C."/>
            <person name="Gronow S."/>
            <person name="Severitt S."/>
            <person name="Schroder I."/>
            <person name="Tallon L."/>
            <person name="Sadzewicz L."/>
            <person name="Zhao X."/>
            <person name="Boylan J."/>
            <person name="Ott S."/>
            <person name="Bowen H."/>
            <person name="Vavikolanu K."/>
            <person name="Mehta A."/>
            <person name="Aluvathingal J."/>
            <person name="Nadendla S."/>
            <person name="Lowell S."/>
            <person name="Myers T."/>
            <person name="Yan Y."/>
            <person name="Sichtig H."/>
        </authorList>
    </citation>
    <scope>NUCLEOTIDE SEQUENCE [LARGE SCALE GENOMIC DNA]</scope>
    <source>
        <strain evidence="2 4">FDAARGOS_986</strain>
    </source>
</reference>
<evidence type="ECO:0000259" key="1">
    <source>
        <dbReference type="PROSITE" id="PS50801"/>
    </source>
</evidence>
<dbReference type="InterPro" id="IPR002645">
    <property type="entry name" value="STAS_dom"/>
</dbReference>